<organism evidence="2 3">
    <name type="scientific">Streptohalobacillus salinus</name>
    <dbReference type="NCBI Taxonomy" id="621096"/>
    <lineage>
        <taxon>Bacteria</taxon>
        <taxon>Bacillati</taxon>
        <taxon>Bacillota</taxon>
        <taxon>Bacilli</taxon>
        <taxon>Bacillales</taxon>
        <taxon>Bacillaceae</taxon>
        <taxon>Streptohalobacillus</taxon>
    </lineage>
</organism>
<feature type="transmembrane region" description="Helical" evidence="1">
    <location>
        <begin position="6"/>
        <end position="26"/>
    </location>
</feature>
<keyword evidence="1" id="KW-0812">Transmembrane</keyword>
<dbReference type="AlphaFoldDB" id="A0A2V3WFU8"/>
<keyword evidence="1" id="KW-1133">Transmembrane helix</keyword>
<evidence type="ECO:0000313" key="2">
    <source>
        <dbReference type="EMBL" id="PXW92629.1"/>
    </source>
</evidence>
<protein>
    <submittedName>
        <fullName evidence="2">Uncharacterized protein</fullName>
    </submittedName>
</protein>
<reference evidence="2 3" key="1">
    <citation type="submission" date="2018-05" db="EMBL/GenBank/DDBJ databases">
        <title>Genomic Encyclopedia of Type Strains, Phase IV (KMG-IV): sequencing the most valuable type-strain genomes for metagenomic binning, comparative biology and taxonomic classification.</title>
        <authorList>
            <person name="Goeker M."/>
        </authorList>
    </citation>
    <scope>NUCLEOTIDE SEQUENCE [LARGE SCALE GENOMIC DNA]</scope>
    <source>
        <strain evidence="2 3">DSM 22440</strain>
    </source>
</reference>
<comment type="caution">
    <text evidence="2">The sequence shown here is derived from an EMBL/GenBank/DDBJ whole genome shotgun (WGS) entry which is preliminary data.</text>
</comment>
<dbReference type="Proteomes" id="UP000247922">
    <property type="component" value="Unassembled WGS sequence"/>
</dbReference>
<dbReference type="RefSeq" id="WP_245881943.1">
    <property type="nucleotide sequence ID" value="NZ_QJJR01000002.1"/>
</dbReference>
<dbReference type="EMBL" id="QJJR01000002">
    <property type="protein sequence ID" value="PXW92629.1"/>
    <property type="molecule type" value="Genomic_DNA"/>
</dbReference>
<proteinExistence type="predicted"/>
<keyword evidence="1" id="KW-0472">Membrane</keyword>
<keyword evidence="3" id="KW-1185">Reference proteome</keyword>
<sequence length="88" mass="9674">MNKQTKAYMAAGVITGVAASAGLLLLNSERRSSLKEKGEDLLFKLKLKKHDDFPLEEAAGYDSEDVGNVDMVSEGSQFGVNYYNKVRD</sequence>
<evidence type="ECO:0000256" key="1">
    <source>
        <dbReference type="SAM" id="Phobius"/>
    </source>
</evidence>
<name>A0A2V3WFU8_9BACI</name>
<evidence type="ECO:0000313" key="3">
    <source>
        <dbReference type="Proteomes" id="UP000247922"/>
    </source>
</evidence>
<gene>
    <name evidence="2" type="ORF">DES38_102213</name>
</gene>
<accession>A0A2V3WFU8</accession>